<dbReference type="VEuPathDB" id="VectorBase:HLOH_047728"/>
<dbReference type="AlphaFoldDB" id="A0A9J6GJB1"/>
<name>A0A9J6GJB1_HAELO</name>
<reference evidence="2 3" key="1">
    <citation type="journal article" date="2020" name="Cell">
        <title>Large-Scale Comparative Analyses of Tick Genomes Elucidate Their Genetic Diversity and Vector Capacities.</title>
        <authorList>
            <consortium name="Tick Genome and Microbiome Consortium (TIGMIC)"/>
            <person name="Jia N."/>
            <person name="Wang J."/>
            <person name="Shi W."/>
            <person name="Du L."/>
            <person name="Sun Y."/>
            <person name="Zhan W."/>
            <person name="Jiang J.F."/>
            <person name="Wang Q."/>
            <person name="Zhang B."/>
            <person name="Ji P."/>
            <person name="Bell-Sakyi L."/>
            <person name="Cui X.M."/>
            <person name="Yuan T.T."/>
            <person name="Jiang B.G."/>
            <person name="Yang W.F."/>
            <person name="Lam T.T."/>
            <person name="Chang Q.C."/>
            <person name="Ding S.J."/>
            <person name="Wang X.J."/>
            <person name="Zhu J.G."/>
            <person name="Ruan X.D."/>
            <person name="Zhao L."/>
            <person name="Wei J.T."/>
            <person name="Ye R.Z."/>
            <person name="Que T.C."/>
            <person name="Du C.H."/>
            <person name="Zhou Y.H."/>
            <person name="Cheng J.X."/>
            <person name="Dai P.F."/>
            <person name="Guo W.B."/>
            <person name="Han X.H."/>
            <person name="Huang E.J."/>
            <person name="Li L.F."/>
            <person name="Wei W."/>
            <person name="Gao Y.C."/>
            <person name="Liu J.Z."/>
            <person name="Shao H.Z."/>
            <person name="Wang X."/>
            <person name="Wang C.C."/>
            <person name="Yang T.C."/>
            <person name="Huo Q.B."/>
            <person name="Li W."/>
            <person name="Chen H.Y."/>
            <person name="Chen S.E."/>
            <person name="Zhou L.G."/>
            <person name="Ni X.B."/>
            <person name="Tian J.H."/>
            <person name="Sheng Y."/>
            <person name="Liu T."/>
            <person name="Pan Y.S."/>
            <person name="Xia L.Y."/>
            <person name="Li J."/>
            <person name="Zhao F."/>
            <person name="Cao W.C."/>
        </authorList>
    </citation>
    <scope>NUCLEOTIDE SEQUENCE [LARGE SCALE GENOMIC DNA]</scope>
    <source>
        <strain evidence="2">HaeL-2018</strain>
    </source>
</reference>
<sequence>MFPADSMGGQTPRRPPGGVKMKTSPSFRPTKDLAFNVTVSADASAVCVIDADVVGLPTVYMVQHLGKVEFQCTVHTSAAMEKLLRHGGLSICGKTVAIEALAPGLTRVACLSLPGYVTDEHLLSSMAPNGKVVAVERPATVDHPTVRNSHRIVQIEMKLEKPVPNCIPVLEHHVMCDYHGVLRVCNRCKKRAITGNTAKKISATGARPSATQQLHGKMQAVPRRSCHG</sequence>
<evidence type="ECO:0000313" key="2">
    <source>
        <dbReference type="EMBL" id="KAH9375597.1"/>
    </source>
</evidence>
<evidence type="ECO:0000313" key="3">
    <source>
        <dbReference type="Proteomes" id="UP000821853"/>
    </source>
</evidence>
<accession>A0A9J6GJB1</accession>
<protein>
    <submittedName>
        <fullName evidence="2">Uncharacterized protein</fullName>
    </submittedName>
</protein>
<dbReference type="EMBL" id="JABSTR010000007">
    <property type="protein sequence ID" value="KAH9375597.1"/>
    <property type="molecule type" value="Genomic_DNA"/>
</dbReference>
<dbReference type="OrthoDB" id="10035396at2759"/>
<gene>
    <name evidence="2" type="ORF">HPB48_021592</name>
</gene>
<proteinExistence type="predicted"/>
<dbReference type="Proteomes" id="UP000821853">
    <property type="component" value="Chromosome 5"/>
</dbReference>
<evidence type="ECO:0000256" key="1">
    <source>
        <dbReference type="SAM" id="MobiDB-lite"/>
    </source>
</evidence>
<comment type="caution">
    <text evidence="2">The sequence shown here is derived from an EMBL/GenBank/DDBJ whole genome shotgun (WGS) entry which is preliminary data.</text>
</comment>
<organism evidence="2 3">
    <name type="scientific">Haemaphysalis longicornis</name>
    <name type="common">Bush tick</name>
    <dbReference type="NCBI Taxonomy" id="44386"/>
    <lineage>
        <taxon>Eukaryota</taxon>
        <taxon>Metazoa</taxon>
        <taxon>Ecdysozoa</taxon>
        <taxon>Arthropoda</taxon>
        <taxon>Chelicerata</taxon>
        <taxon>Arachnida</taxon>
        <taxon>Acari</taxon>
        <taxon>Parasitiformes</taxon>
        <taxon>Ixodida</taxon>
        <taxon>Ixodoidea</taxon>
        <taxon>Ixodidae</taxon>
        <taxon>Haemaphysalinae</taxon>
        <taxon>Haemaphysalis</taxon>
    </lineage>
</organism>
<feature type="region of interest" description="Disordered" evidence="1">
    <location>
        <begin position="203"/>
        <end position="228"/>
    </location>
</feature>
<feature type="region of interest" description="Disordered" evidence="1">
    <location>
        <begin position="1"/>
        <end position="25"/>
    </location>
</feature>
<keyword evidence="3" id="KW-1185">Reference proteome</keyword>